<protein>
    <submittedName>
        <fullName evidence="1">Uncharacterized protein</fullName>
    </submittedName>
</protein>
<keyword evidence="2" id="KW-1185">Reference proteome</keyword>
<sequence length="48" mass="5784">MFFCFTSNSIFHFKIHIYNLDFFIKQNAPLDFYASIAYECFLGTFRTI</sequence>
<proteinExistence type="predicted"/>
<dbReference type="KEGG" id="den:MHIR_DE00449"/>
<accession>A0A143WSL8</accession>
<dbReference type="AlphaFoldDB" id="A0A143WSL8"/>
<reference evidence="2" key="1">
    <citation type="submission" date="2016-01" db="EMBL/GenBank/DDBJ databases">
        <authorList>
            <person name="Husnik F."/>
        </authorList>
    </citation>
    <scope>NUCLEOTIDE SEQUENCE [LARGE SCALE GENOMIC DNA]</scope>
</reference>
<gene>
    <name evidence="1" type="ORF">MHIR_DE00449</name>
</gene>
<dbReference type="Proteomes" id="UP000095322">
    <property type="component" value="Chromosome I"/>
</dbReference>
<organism evidence="1 2">
    <name type="scientific">Candidatus Doolittlea endobia</name>
    <dbReference type="NCBI Taxonomy" id="1778262"/>
    <lineage>
        <taxon>Bacteria</taxon>
        <taxon>Pseudomonadati</taxon>
        <taxon>Pseudomonadota</taxon>
        <taxon>Gammaproteobacteria</taxon>
        <taxon>Enterobacterales</taxon>
        <taxon>Enterobacteriaceae</taxon>
        <taxon>Candidatus Doolittlea</taxon>
    </lineage>
</organism>
<dbReference type="STRING" id="1778262.MHIR_DE00449"/>
<name>A0A143WSL8_9ENTR</name>
<evidence type="ECO:0000313" key="1">
    <source>
        <dbReference type="EMBL" id="CUX96718.1"/>
    </source>
</evidence>
<dbReference type="EMBL" id="LN999833">
    <property type="protein sequence ID" value="CUX96718.1"/>
    <property type="molecule type" value="Genomic_DNA"/>
</dbReference>
<evidence type="ECO:0000313" key="2">
    <source>
        <dbReference type="Proteomes" id="UP000095322"/>
    </source>
</evidence>